<protein>
    <recommendedName>
        <fullName evidence="4">Copper amine oxidase N-terminal domain-containing protein</fullName>
    </recommendedName>
</protein>
<feature type="signal peptide" evidence="1">
    <location>
        <begin position="1"/>
        <end position="22"/>
    </location>
</feature>
<feature type="chain" id="PRO_5046931428" description="Copper amine oxidase N-terminal domain-containing protein" evidence="1">
    <location>
        <begin position="23"/>
        <end position="75"/>
    </location>
</feature>
<dbReference type="InterPro" id="IPR036582">
    <property type="entry name" value="Mao_N_sf"/>
</dbReference>
<keyword evidence="1" id="KW-0732">Signal</keyword>
<dbReference type="Proteomes" id="UP000615455">
    <property type="component" value="Unassembled WGS sequence"/>
</dbReference>
<reference evidence="3" key="1">
    <citation type="journal article" date="2019" name="Int. J. Syst. Evol. Microbiol.">
        <title>The Global Catalogue of Microorganisms (GCM) 10K type strain sequencing project: providing services to taxonomists for standard genome sequencing and annotation.</title>
        <authorList>
            <consortium name="The Broad Institute Genomics Platform"/>
            <consortium name="The Broad Institute Genome Sequencing Center for Infectious Disease"/>
            <person name="Wu L."/>
            <person name="Ma J."/>
        </authorList>
    </citation>
    <scope>NUCLEOTIDE SEQUENCE [LARGE SCALE GENOMIC DNA]</scope>
    <source>
        <strain evidence="3">CGMCC 1.15043</strain>
    </source>
</reference>
<evidence type="ECO:0000256" key="1">
    <source>
        <dbReference type="SAM" id="SignalP"/>
    </source>
</evidence>
<dbReference type="EMBL" id="BMHE01000052">
    <property type="protein sequence ID" value="GGA07639.1"/>
    <property type="molecule type" value="Genomic_DNA"/>
</dbReference>
<dbReference type="SUPFAM" id="SSF55383">
    <property type="entry name" value="Copper amine oxidase, domain N"/>
    <property type="match status" value="1"/>
</dbReference>
<sequence>MKKFLIGFIVRGALATTSAVFASDIIQVYLFPVKFVYNGTKIPVNTEKYPILNHNGHAYVPVRFVGETIGKIVKY</sequence>
<evidence type="ECO:0000313" key="2">
    <source>
        <dbReference type="EMBL" id="GGA07639.1"/>
    </source>
</evidence>
<name>A0ABQ1FF05_9BACL</name>
<gene>
    <name evidence="2" type="ORF">GCM10008018_61780</name>
</gene>
<accession>A0ABQ1FF05</accession>
<comment type="caution">
    <text evidence="2">The sequence shown here is derived from an EMBL/GenBank/DDBJ whole genome shotgun (WGS) entry which is preliminary data.</text>
</comment>
<evidence type="ECO:0008006" key="4">
    <source>
        <dbReference type="Google" id="ProtNLM"/>
    </source>
</evidence>
<keyword evidence="3" id="KW-1185">Reference proteome</keyword>
<proteinExistence type="predicted"/>
<evidence type="ECO:0000313" key="3">
    <source>
        <dbReference type="Proteomes" id="UP000615455"/>
    </source>
</evidence>
<organism evidence="2 3">
    <name type="scientific">Paenibacillus marchantiophytorum</name>
    <dbReference type="NCBI Taxonomy" id="1619310"/>
    <lineage>
        <taxon>Bacteria</taxon>
        <taxon>Bacillati</taxon>
        <taxon>Bacillota</taxon>
        <taxon>Bacilli</taxon>
        <taxon>Bacillales</taxon>
        <taxon>Paenibacillaceae</taxon>
        <taxon>Paenibacillus</taxon>
    </lineage>
</organism>